<dbReference type="GO" id="GO:0004519">
    <property type="term" value="F:endonuclease activity"/>
    <property type="evidence" value="ECO:0007669"/>
    <property type="project" value="UniProtKB-KW"/>
</dbReference>
<protein>
    <submittedName>
        <fullName evidence="2">Restriction endonuclease</fullName>
    </submittedName>
</protein>
<reference evidence="2" key="1">
    <citation type="submission" date="2020-12" db="EMBL/GenBank/DDBJ databases">
        <title>Genome reconstruction of Halomonas venusta strain DSM 4743.</title>
        <authorList>
            <person name="Aguirre-Garrido J.F."/>
            <person name="Hernandez-Soto L.M."/>
            <person name="Martinez-Abarca F."/>
        </authorList>
    </citation>
    <scope>NUCLEOTIDE SEQUENCE</scope>
    <source>
        <strain evidence="2">4743</strain>
    </source>
</reference>
<dbReference type="InterPro" id="IPR007560">
    <property type="entry name" value="Restrct_endonuc_IV_Mrr"/>
</dbReference>
<dbReference type="RefSeq" id="WP_146943904.1">
    <property type="nucleotide sequence ID" value="NZ_BJUL01000007.1"/>
</dbReference>
<accession>A0AAP9ZGS1</accession>
<dbReference type="GO" id="GO:0009307">
    <property type="term" value="P:DNA restriction-modification system"/>
    <property type="evidence" value="ECO:0007669"/>
    <property type="project" value="InterPro"/>
</dbReference>
<organism evidence="2 3">
    <name type="scientific">Vreelandella venusta</name>
    <dbReference type="NCBI Taxonomy" id="44935"/>
    <lineage>
        <taxon>Bacteria</taxon>
        <taxon>Pseudomonadati</taxon>
        <taxon>Pseudomonadota</taxon>
        <taxon>Gammaproteobacteria</taxon>
        <taxon>Oceanospirillales</taxon>
        <taxon>Halomonadaceae</taxon>
        <taxon>Vreelandella</taxon>
    </lineage>
</organism>
<sequence>MSILDFKEIPEAHIANGNQDRFELFARDFLSFIGYKILADPDRGADGGVDLIAEEMRTGVGGETRIKWLVSCKHKARSGNSVKPTDDANIRDRVEANDCQGFIGFYSTLASSGLAGSLKGIQKKIEVQVFDYEKIEGMLLHSSRGIKLAERYFPESIDKWKTNNPKPAKIFAEQASLKCKVCGDELFEKDDKGLVQIWEKYREDWASEVKCVEFVYWTCRGRCDDVLTYQIRQQRNDVIDGWEDIADVMMPTIFIKWVMSTFNELRSGVKYSDEAFDNLKFFILKVYPYVCRHLTEDEQERVQTLTMIPSYMGGLGYES</sequence>
<keyword evidence="2" id="KW-0378">Hydrolase</keyword>
<dbReference type="InterPro" id="IPR011335">
    <property type="entry name" value="Restrct_endonuc-II-like"/>
</dbReference>
<gene>
    <name evidence="2" type="ORF">JDS37_07165</name>
</gene>
<name>A0AAP9ZGS1_9GAMM</name>
<feature type="domain" description="Restriction endonuclease type IV Mrr" evidence="1">
    <location>
        <begin position="18"/>
        <end position="100"/>
    </location>
</feature>
<evidence type="ECO:0000313" key="3">
    <source>
        <dbReference type="Proteomes" id="UP000663479"/>
    </source>
</evidence>
<keyword evidence="2" id="KW-0540">Nuclease</keyword>
<evidence type="ECO:0000259" key="1">
    <source>
        <dbReference type="Pfam" id="PF04471"/>
    </source>
</evidence>
<keyword evidence="2" id="KW-0255">Endonuclease</keyword>
<dbReference type="GO" id="GO:0003677">
    <property type="term" value="F:DNA binding"/>
    <property type="evidence" value="ECO:0007669"/>
    <property type="project" value="InterPro"/>
</dbReference>
<proteinExistence type="predicted"/>
<dbReference type="Proteomes" id="UP000663479">
    <property type="component" value="Chromosome"/>
</dbReference>
<dbReference type="SUPFAM" id="SSF52980">
    <property type="entry name" value="Restriction endonuclease-like"/>
    <property type="match status" value="1"/>
</dbReference>
<dbReference type="AlphaFoldDB" id="A0AAP9ZGS1"/>
<evidence type="ECO:0000313" key="2">
    <source>
        <dbReference type="EMBL" id="QRL04713.1"/>
    </source>
</evidence>
<dbReference type="Pfam" id="PF04471">
    <property type="entry name" value="Mrr_cat"/>
    <property type="match status" value="1"/>
</dbReference>
<dbReference type="EMBL" id="CP066539">
    <property type="protein sequence ID" value="QRL04713.1"/>
    <property type="molecule type" value="Genomic_DNA"/>
</dbReference>